<feature type="transmembrane region" description="Helical" evidence="1">
    <location>
        <begin position="229"/>
        <end position="248"/>
    </location>
</feature>
<evidence type="ECO:0008006" key="5">
    <source>
        <dbReference type="Google" id="ProtNLM"/>
    </source>
</evidence>
<feature type="transmembrane region" description="Helical" evidence="1">
    <location>
        <begin position="153"/>
        <end position="176"/>
    </location>
</feature>
<feature type="signal peptide" evidence="2">
    <location>
        <begin position="1"/>
        <end position="18"/>
    </location>
</feature>
<keyword evidence="1" id="KW-0812">Transmembrane</keyword>
<evidence type="ECO:0000313" key="3">
    <source>
        <dbReference type="EMBL" id="EPY17740.1"/>
    </source>
</evidence>
<accession>S9V4E3</accession>
<proteinExistence type="predicted"/>
<evidence type="ECO:0000256" key="1">
    <source>
        <dbReference type="SAM" id="Phobius"/>
    </source>
</evidence>
<organism evidence="3 4">
    <name type="scientific">Strigomonas culicis</name>
    <dbReference type="NCBI Taxonomy" id="28005"/>
    <lineage>
        <taxon>Eukaryota</taxon>
        <taxon>Discoba</taxon>
        <taxon>Euglenozoa</taxon>
        <taxon>Kinetoplastea</taxon>
        <taxon>Metakinetoplastina</taxon>
        <taxon>Trypanosomatida</taxon>
        <taxon>Trypanosomatidae</taxon>
        <taxon>Strigomonadinae</taxon>
        <taxon>Strigomonas</taxon>
    </lineage>
</organism>
<dbReference type="EMBL" id="ATMH01010326">
    <property type="protein sequence ID" value="EPY17740.1"/>
    <property type="molecule type" value="Genomic_DNA"/>
</dbReference>
<dbReference type="Proteomes" id="UP000015354">
    <property type="component" value="Unassembled WGS sequence"/>
</dbReference>
<feature type="chain" id="PRO_5004558823" description="Secreted protein" evidence="2">
    <location>
        <begin position="19"/>
        <end position="277"/>
    </location>
</feature>
<gene>
    <name evidence="3" type="ORF">STCU_10431</name>
</gene>
<protein>
    <recommendedName>
        <fullName evidence="5">Secreted protein</fullName>
    </recommendedName>
</protein>
<keyword evidence="1" id="KW-1133">Transmembrane helix</keyword>
<keyword evidence="1" id="KW-0472">Membrane</keyword>
<keyword evidence="4" id="KW-1185">Reference proteome</keyword>
<evidence type="ECO:0000313" key="4">
    <source>
        <dbReference type="Proteomes" id="UP000015354"/>
    </source>
</evidence>
<sequence>MLLSLLPLLLRLDDSTAAASRSSARLDALASFLSARLTGVKAVVVGVDVTVLKSTSSSVLKLPKRLPLVVPVMTVLIAAEVFASVCDDSAAGAPLARRSRCCSRARSWYCCSDSSSSKLSTSMSAFRSINLTRGKSMVCGTTRRSPRMSTVSLLAAFCIVGSRVTVKLFLLFAVVVGCSLRRDTRYFLSYYGSKQKQQMYIYKKKRKKRKMCMYTNWDTLNTLYKYNSLFSFCLFSFQYVSYILSFYWKKKQIRSKKLKKKKAAARNGKQVKVQSRI</sequence>
<name>S9V4E3_9TRYP</name>
<keyword evidence="2" id="KW-0732">Signal</keyword>
<evidence type="ECO:0000256" key="2">
    <source>
        <dbReference type="SAM" id="SignalP"/>
    </source>
</evidence>
<reference evidence="3 4" key="1">
    <citation type="journal article" date="2013" name="PLoS ONE">
        <title>Predicting the Proteins of Angomonas deanei, Strigomonas culicis and Their Respective Endosymbionts Reveals New Aspects of the Trypanosomatidae Family.</title>
        <authorList>
            <person name="Motta M.C."/>
            <person name="Martins A.C."/>
            <person name="de Souza S.S."/>
            <person name="Catta-Preta C.M."/>
            <person name="Silva R."/>
            <person name="Klein C.C."/>
            <person name="de Almeida L.G."/>
            <person name="de Lima Cunha O."/>
            <person name="Ciapina L.P."/>
            <person name="Brocchi M."/>
            <person name="Colabardini A.C."/>
            <person name="de Araujo Lima B."/>
            <person name="Machado C.R."/>
            <person name="de Almeida Soares C.M."/>
            <person name="Probst C.M."/>
            <person name="de Menezes C.B."/>
            <person name="Thompson C.E."/>
            <person name="Bartholomeu D.C."/>
            <person name="Gradia D.F."/>
            <person name="Pavoni D.P."/>
            <person name="Grisard E.C."/>
            <person name="Fantinatti-Garboggini F."/>
            <person name="Marchini F.K."/>
            <person name="Rodrigues-Luiz G.F."/>
            <person name="Wagner G."/>
            <person name="Goldman G.H."/>
            <person name="Fietto J.L."/>
            <person name="Elias M.C."/>
            <person name="Goldman M.H."/>
            <person name="Sagot M.F."/>
            <person name="Pereira M."/>
            <person name="Stoco P.H."/>
            <person name="de Mendonca-Neto R.P."/>
            <person name="Teixeira S.M."/>
            <person name="Maciel T.E."/>
            <person name="de Oliveira Mendes T.A."/>
            <person name="Urmenyi T.P."/>
            <person name="de Souza W."/>
            <person name="Schenkman S."/>
            <person name="de Vasconcelos A.T."/>
        </authorList>
    </citation>
    <scope>NUCLEOTIDE SEQUENCE [LARGE SCALE GENOMIC DNA]</scope>
</reference>
<comment type="caution">
    <text evidence="3">The sequence shown here is derived from an EMBL/GenBank/DDBJ whole genome shotgun (WGS) entry which is preliminary data.</text>
</comment>
<dbReference type="AlphaFoldDB" id="S9V4E3"/>